<dbReference type="Proteomes" id="UP000028725">
    <property type="component" value="Unassembled WGS sequence"/>
</dbReference>
<protein>
    <recommendedName>
        <fullName evidence="3">TIGR02270 family protein</fullName>
    </recommendedName>
</protein>
<dbReference type="PATRIC" id="fig|394096.3.peg.2092"/>
<comment type="caution">
    <text evidence="1">The sequence shown here is derived from an EMBL/GenBank/DDBJ whole genome shotgun (WGS) entry which is preliminary data.</text>
</comment>
<sequence length="454" mass="49783">MAKPPSPPAYRRPPVPWHVLEVHLEEATFLWAQWEHALWAPDYVLGELAQREEQRLLAHIDALVLGGRPVAERLLIPAIQGEEVSAISVASLALLGGEDVDWQKTVLEWLAEGAEELISGIRRGVELSPREELTPALLALVPTLPPNEQAGVLAALRFRQADASEALGKVKLGEDVSLRVEAVRNARFVSRPLGEELVRLGLGDSEPLVRDAALEAGLVLGSRQAWTRCRKLLEAGGEVPRIALLALALGGEAADLEALGAALKDPALRDEALWALGFSGRLTAAELAFENLQAVGDRLAAESFAAITGLPLAAPFIEEEEEGEEDFEEELLEEEEQEAPKAPVAELLPGPEVLPGKVRVDRVDRWWGEARRRFEPSGRYLRGQPLSADLLRAALEGEPLRRRSVLAWELAIRSQGSCQIESRTWTHVQRAQAQKAAGLRSDLLSRSFDRLLNR</sequence>
<evidence type="ECO:0008006" key="3">
    <source>
        <dbReference type="Google" id="ProtNLM"/>
    </source>
</evidence>
<dbReference type="STRING" id="394096.DB31_5614"/>
<accession>A0A085WSA9</accession>
<dbReference type="RefSeq" id="WP_044186214.1">
    <property type="nucleotide sequence ID" value="NZ_JMCB01000003.1"/>
</dbReference>
<keyword evidence="2" id="KW-1185">Reference proteome</keyword>
<gene>
    <name evidence="1" type="ORF">DB31_5614</name>
</gene>
<dbReference type="InterPro" id="IPR011959">
    <property type="entry name" value="CHP02270"/>
</dbReference>
<dbReference type="AlphaFoldDB" id="A0A085WSA9"/>
<dbReference type="NCBIfam" id="TIGR02270">
    <property type="entry name" value="TIGR02270 family protein"/>
    <property type="match status" value="1"/>
</dbReference>
<reference evidence="1 2" key="1">
    <citation type="submission" date="2014-04" db="EMBL/GenBank/DDBJ databases">
        <title>Genome assembly of Hyalangium minutum DSM 14724.</title>
        <authorList>
            <person name="Sharma G."/>
            <person name="Subramanian S."/>
        </authorList>
    </citation>
    <scope>NUCLEOTIDE SEQUENCE [LARGE SCALE GENOMIC DNA]</scope>
    <source>
        <strain evidence="1 2">DSM 14724</strain>
    </source>
</reference>
<evidence type="ECO:0000313" key="1">
    <source>
        <dbReference type="EMBL" id="KFE70572.1"/>
    </source>
</evidence>
<proteinExistence type="predicted"/>
<dbReference type="EMBL" id="JMCB01000003">
    <property type="protein sequence ID" value="KFE70572.1"/>
    <property type="molecule type" value="Genomic_DNA"/>
</dbReference>
<evidence type="ECO:0000313" key="2">
    <source>
        <dbReference type="Proteomes" id="UP000028725"/>
    </source>
</evidence>
<name>A0A085WSA9_9BACT</name>
<organism evidence="1 2">
    <name type="scientific">Hyalangium minutum</name>
    <dbReference type="NCBI Taxonomy" id="394096"/>
    <lineage>
        <taxon>Bacteria</taxon>
        <taxon>Pseudomonadati</taxon>
        <taxon>Myxococcota</taxon>
        <taxon>Myxococcia</taxon>
        <taxon>Myxococcales</taxon>
        <taxon>Cystobacterineae</taxon>
        <taxon>Archangiaceae</taxon>
        <taxon>Hyalangium</taxon>
    </lineage>
</organism>